<evidence type="ECO:0000313" key="3">
    <source>
        <dbReference type="Proteomes" id="UP000634136"/>
    </source>
</evidence>
<feature type="region of interest" description="Disordered" evidence="1">
    <location>
        <begin position="337"/>
        <end position="358"/>
    </location>
</feature>
<name>A0A834XGS6_9FABA</name>
<comment type="caution">
    <text evidence="2">The sequence shown here is derived from an EMBL/GenBank/DDBJ whole genome shotgun (WGS) entry which is preliminary data.</text>
</comment>
<protein>
    <submittedName>
        <fullName evidence="2">Putative downstream target of AGL15-4 protein</fullName>
    </submittedName>
</protein>
<dbReference type="OrthoDB" id="1523082at2759"/>
<gene>
    <name evidence="2" type="ORF">G2W53_002120</name>
</gene>
<feature type="region of interest" description="Disordered" evidence="1">
    <location>
        <begin position="1"/>
        <end position="27"/>
    </location>
</feature>
<evidence type="ECO:0000256" key="1">
    <source>
        <dbReference type="SAM" id="MobiDB-lite"/>
    </source>
</evidence>
<accession>A0A834XGS6</accession>
<organism evidence="2 3">
    <name type="scientific">Senna tora</name>
    <dbReference type="NCBI Taxonomy" id="362788"/>
    <lineage>
        <taxon>Eukaryota</taxon>
        <taxon>Viridiplantae</taxon>
        <taxon>Streptophyta</taxon>
        <taxon>Embryophyta</taxon>
        <taxon>Tracheophyta</taxon>
        <taxon>Spermatophyta</taxon>
        <taxon>Magnoliopsida</taxon>
        <taxon>eudicotyledons</taxon>
        <taxon>Gunneridae</taxon>
        <taxon>Pentapetalae</taxon>
        <taxon>rosids</taxon>
        <taxon>fabids</taxon>
        <taxon>Fabales</taxon>
        <taxon>Fabaceae</taxon>
        <taxon>Caesalpinioideae</taxon>
        <taxon>Cassia clade</taxon>
        <taxon>Senna</taxon>
    </lineage>
</organism>
<proteinExistence type="predicted"/>
<dbReference type="PANTHER" id="PTHR34945:SF4">
    <property type="entry name" value="2-OXOGLUTARATE (2OG) AND FE(II)-DEPENDENT OXYGENASE SUPERFAMILY PROTEIN"/>
    <property type="match status" value="1"/>
</dbReference>
<dbReference type="PANTHER" id="PTHR34945">
    <property type="entry name" value="2-OXOGLUTARATE (2OG) AND FE(II)-DEPENDENT OXYGENASE SUPERFAMILY PROTEIN"/>
    <property type="match status" value="1"/>
</dbReference>
<evidence type="ECO:0000313" key="2">
    <source>
        <dbReference type="EMBL" id="KAF7845215.1"/>
    </source>
</evidence>
<keyword evidence="3" id="KW-1185">Reference proteome</keyword>
<sequence length="358" mass="39535">MPIKRCPSQLQVPPPSPIPKATGSRSAANDRFTEFLDKSLHCPELTLPESHFPAMAHTLVPAEIDYRSLSSPAINRLVRSAKEFGAFRISGHGISAQELGRVEEEAERVMVRAAGSNANSRWTNPAVERNCRGEMIPCVQSRKGTLQFIASKFFGFKSHRNFWIHMGNIASKLDSIVEKVSVALEEHKSERFKEQIQETETVICLCRYPHGNAGERDHEASSSSSSSSSNERLHDHALRFYLPMEHCIFYIQSGRGPLSFDAGPDTIVVTVGKQLELARRSSNSFHSFILFSTIISTIDSLKSLSGFLDLFTIAKLSQFLLLCIDLLAAADGDDDDALLPRPRSGNSVSAEVSNGDDE</sequence>
<dbReference type="AlphaFoldDB" id="A0A834XGS6"/>
<reference evidence="2" key="1">
    <citation type="submission" date="2020-09" db="EMBL/GenBank/DDBJ databases">
        <title>Genome-Enabled Discovery of Anthraquinone Biosynthesis in Senna tora.</title>
        <authorList>
            <person name="Kang S.-H."/>
            <person name="Pandey R.P."/>
            <person name="Lee C.-M."/>
            <person name="Sim J.-S."/>
            <person name="Jeong J.-T."/>
            <person name="Choi B.-S."/>
            <person name="Jung M."/>
            <person name="Ginzburg D."/>
            <person name="Zhao K."/>
            <person name="Won S.Y."/>
            <person name="Oh T.-J."/>
            <person name="Yu Y."/>
            <person name="Kim N.-H."/>
            <person name="Lee O.R."/>
            <person name="Lee T.-H."/>
            <person name="Bashyal P."/>
            <person name="Kim T.-S."/>
            <person name="Lee W.-H."/>
            <person name="Kawkins C."/>
            <person name="Kim C.-K."/>
            <person name="Kim J.S."/>
            <person name="Ahn B.O."/>
            <person name="Rhee S.Y."/>
            <person name="Sohng J.K."/>
        </authorList>
    </citation>
    <scope>NUCLEOTIDE SEQUENCE</scope>
    <source>
        <tissue evidence="2">Leaf</tissue>
    </source>
</reference>
<dbReference type="Proteomes" id="UP000634136">
    <property type="component" value="Unassembled WGS sequence"/>
</dbReference>
<dbReference type="EMBL" id="JAAIUW010000001">
    <property type="protein sequence ID" value="KAF7845215.1"/>
    <property type="molecule type" value="Genomic_DNA"/>
</dbReference>